<keyword evidence="1" id="KW-0732">Signal</keyword>
<dbReference type="EMBL" id="GEGO01000145">
    <property type="protein sequence ID" value="JAR95259.1"/>
    <property type="molecule type" value="Transcribed_RNA"/>
</dbReference>
<feature type="chain" id="PRO_5007543151" evidence="1">
    <location>
        <begin position="20"/>
        <end position="204"/>
    </location>
</feature>
<dbReference type="AlphaFoldDB" id="A0A147BWP3"/>
<dbReference type="Pfam" id="PF02098">
    <property type="entry name" value="His_binding"/>
    <property type="match status" value="1"/>
</dbReference>
<dbReference type="SUPFAM" id="SSF50814">
    <property type="entry name" value="Lipocalins"/>
    <property type="match status" value="1"/>
</dbReference>
<dbReference type="Gene3D" id="2.40.128.20">
    <property type="match status" value="1"/>
</dbReference>
<protein>
    <submittedName>
        <fullName evidence="2">Putative salivary lipocalin</fullName>
    </submittedName>
</protein>
<name>A0A147BWP3_IXORI</name>
<feature type="signal peptide" evidence="1">
    <location>
        <begin position="1"/>
        <end position="19"/>
    </location>
</feature>
<evidence type="ECO:0000256" key="1">
    <source>
        <dbReference type="SAM" id="SignalP"/>
    </source>
</evidence>
<proteinExistence type="predicted"/>
<reference evidence="2" key="1">
    <citation type="journal article" date="2018" name="PLoS Negl. Trop. Dis.">
        <title>Sialome diversity of ticks revealed by RNAseq of single tick salivary glands.</title>
        <authorList>
            <person name="Perner J."/>
            <person name="Kropackova S."/>
            <person name="Kopacek P."/>
            <person name="Ribeiro J.M."/>
        </authorList>
    </citation>
    <scope>NUCLEOTIDE SEQUENCE</scope>
    <source>
        <strain evidence="2">Siblings of single egg batch collected in Ceske Budejovice</strain>
        <tissue evidence="2">Salivary glands</tissue>
    </source>
</reference>
<dbReference type="GO" id="GO:0043176">
    <property type="term" value="F:amine binding"/>
    <property type="evidence" value="ECO:0007669"/>
    <property type="project" value="InterPro"/>
</dbReference>
<organism evidence="2">
    <name type="scientific">Ixodes ricinus</name>
    <name type="common">Common tick</name>
    <name type="synonym">Acarus ricinus</name>
    <dbReference type="NCBI Taxonomy" id="34613"/>
    <lineage>
        <taxon>Eukaryota</taxon>
        <taxon>Metazoa</taxon>
        <taxon>Ecdysozoa</taxon>
        <taxon>Arthropoda</taxon>
        <taxon>Chelicerata</taxon>
        <taxon>Arachnida</taxon>
        <taxon>Acari</taxon>
        <taxon>Parasitiformes</taxon>
        <taxon>Ixodida</taxon>
        <taxon>Ixodoidea</taxon>
        <taxon>Ixodidae</taxon>
        <taxon>Ixodinae</taxon>
        <taxon>Ixodes</taxon>
    </lineage>
</organism>
<dbReference type="InterPro" id="IPR012674">
    <property type="entry name" value="Calycin"/>
</dbReference>
<evidence type="ECO:0000313" key="2">
    <source>
        <dbReference type="EMBL" id="JAR95259.1"/>
    </source>
</evidence>
<sequence>MFVLVSAVATILACSGAFAQLTEDDRNQVERHNDSRRLLSTNQTFYLLYRSETNDSALPDAQCTQTRHIEGFEKRRTVSVFRKIFYVHHKGHINRHFVVIYPNKSNEILTYDDSMTIKILAFYLAPGPIYSDLLFTDYSTCFTVRRPANDMYELWSIGRPNLTNINQGCHSAYEEDPDTPGCTVDRPKYYIFNETVCCHTRPIE</sequence>
<dbReference type="GO" id="GO:0030682">
    <property type="term" value="P:symbiont-mediated perturbation of host defenses"/>
    <property type="evidence" value="ECO:0007669"/>
    <property type="project" value="InterPro"/>
</dbReference>
<accession>A0A147BWP3</accession>
<dbReference type="InterPro" id="IPR002970">
    <property type="entry name" value="Tick_his-bd"/>
</dbReference>